<dbReference type="AlphaFoldDB" id="A0A6G1H0Z8"/>
<dbReference type="Pfam" id="PF13911">
    <property type="entry name" value="AhpC-TSA_2"/>
    <property type="match status" value="1"/>
</dbReference>
<protein>
    <recommendedName>
        <fullName evidence="3">AhpC/TSA antioxidant enzyme-domain-containing protein</fullName>
    </recommendedName>
</protein>
<organism evidence="1 2">
    <name type="scientific">Aulographum hederae CBS 113979</name>
    <dbReference type="NCBI Taxonomy" id="1176131"/>
    <lineage>
        <taxon>Eukaryota</taxon>
        <taxon>Fungi</taxon>
        <taxon>Dikarya</taxon>
        <taxon>Ascomycota</taxon>
        <taxon>Pezizomycotina</taxon>
        <taxon>Dothideomycetes</taxon>
        <taxon>Pleosporomycetidae</taxon>
        <taxon>Aulographales</taxon>
        <taxon>Aulographaceae</taxon>
    </lineage>
</organism>
<dbReference type="OrthoDB" id="40334at2759"/>
<name>A0A6G1H0Z8_9PEZI</name>
<evidence type="ECO:0000313" key="2">
    <source>
        <dbReference type="Proteomes" id="UP000800041"/>
    </source>
</evidence>
<dbReference type="SUPFAM" id="SSF52833">
    <property type="entry name" value="Thioredoxin-like"/>
    <property type="match status" value="1"/>
</dbReference>
<dbReference type="InterPro" id="IPR032801">
    <property type="entry name" value="PXL2A/B/C"/>
</dbReference>
<proteinExistence type="predicted"/>
<gene>
    <name evidence="1" type="ORF">K402DRAFT_298838</name>
</gene>
<reference evidence="1" key="1">
    <citation type="journal article" date="2020" name="Stud. Mycol.">
        <title>101 Dothideomycetes genomes: a test case for predicting lifestyles and emergence of pathogens.</title>
        <authorList>
            <person name="Haridas S."/>
            <person name="Albert R."/>
            <person name="Binder M."/>
            <person name="Bloem J."/>
            <person name="Labutti K."/>
            <person name="Salamov A."/>
            <person name="Andreopoulos B."/>
            <person name="Baker S."/>
            <person name="Barry K."/>
            <person name="Bills G."/>
            <person name="Bluhm B."/>
            <person name="Cannon C."/>
            <person name="Castanera R."/>
            <person name="Culley D."/>
            <person name="Daum C."/>
            <person name="Ezra D."/>
            <person name="Gonzalez J."/>
            <person name="Henrissat B."/>
            <person name="Kuo A."/>
            <person name="Liang C."/>
            <person name="Lipzen A."/>
            <person name="Lutzoni F."/>
            <person name="Magnuson J."/>
            <person name="Mondo S."/>
            <person name="Nolan M."/>
            <person name="Ohm R."/>
            <person name="Pangilinan J."/>
            <person name="Park H.-J."/>
            <person name="Ramirez L."/>
            <person name="Alfaro M."/>
            <person name="Sun H."/>
            <person name="Tritt A."/>
            <person name="Yoshinaga Y."/>
            <person name="Zwiers L.-H."/>
            <person name="Turgeon B."/>
            <person name="Goodwin S."/>
            <person name="Spatafora J."/>
            <person name="Crous P."/>
            <person name="Grigoriev I."/>
        </authorList>
    </citation>
    <scope>NUCLEOTIDE SEQUENCE</scope>
    <source>
        <strain evidence="1">CBS 113979</strain>
    </source>
</reference>
<feature type="non-terminal residue" evidence="1">
    <location>
        <position position="211"/>
    </location>
</feature>
<dbReference type="EMBL" id="ML977155">
    <property type="protein sequence ID" value="KAF1986896.1"/>
    <property type="molecule type" value="Genomic_DNA"/>
</dbReference>
<dbReference type="InterPro" id="IPR036249">
    <property type="entry name" value="Thioredoxin-like_sf"/>
</dbReference>
<evidence type="ECO:0000313" key="1">
    <source>
        <dbReference type="EMBL" id="KAF1986896.1"/>
    </source>
</evidence>
<accession>A0A6G1H0Z8</accession>
<dbReference type="Proteomes" id="UP000800041">
    <property type="component" value="Unassembled WGS sequence"/>
</dbReference>
<dbReference type="PANTHER" id="PTHR28630:SF3">
    <property type="entry name" value="PEROXIREDOXIN-LIKE 2C"/>
    <property type="match status" value="1"/>
</dbReference>
<dbReference type="Gene3D" id="3.40.30.10">
    <property type="entry name" value="Glutaredoxin"/>
    <property type="match status" value="1"/>
</dbReference>
<evidence type="ECO:0008006" key="3">
    <source>
        <dbReference type="Google" id="ProtNLM"/>
    </source>
</evidence>
<feature type="non-terminal residue" evidence="1">
    <location>
        <position position="1"/>
    </location>
</feature>
<dbReference type="PANTHER" id="PTHR28630">
    <property type="match status" value="1"/>
</dbReference>
<keyword evidence="2" id="KW-1185">Reference proteome</keyword>
<sequence length="211" mass="23610">PEFNGVRSGKLPYAIPSTQALERAGKMTVQDAQGKSHTFKSIIEGTGSHDKHLILFIRHFFCYSCQEFLRHLDAHIPSSIIPASTKISIIGCGSPSVIPNYLRATGTPYTLYADPSKQLYAALGMGRTLDLGSRRPDYLAQQRLWRAVVGSVVQGITWRGGRAAAQGGDFWQVGGEWYFERKGEWRLSWCRRMQNTRDHAEVGELREVLGL</sequence>